<protein>
    <recommendedName>
        <fullName evidence="4">DUF3618 domain-containing protein</fullName>
    </recommendedName>
</protein>
<dbReference type="Proteomes" id="UP001165667">
    <property type="component" value="Unassembled WGS sequence"/>
</dbReference>
<evidence type="ECO:0000313" key="3">
    <source>
        <dbReference type="Proteomes" id="UP001165667"/>
    </source>
</evidence>
<dbReference type="EMBL" id="JAMOIM010000010">
    <property type="protein sequence ID" value="MCW6509461.1"/>
    <property type="molecule type" value="Genomic_DNA"/>
</dbReference>
<comment type="caution">
    <text evidence="2">The sequence shown here is derived from an EMBL/GenBank/DDBJ whole genome shotgun (WGS) entry which is preliminary data.</text>
</comment>
<keyword evidence="3" id="KW-1185">Reference proteome</keyword>
<dbReference type="AlphaFoldDB" id="A0AA41YY82"/>
<proteinExistence type="predicted"/>
<evidence type="ECO:0008006" key="4">
    <source>
        <dbReference type="Google" id="ProtNLM"/>
    </source>
</evidence>
<feature type="compositionally biased region" description="Polar residues" evidence="1">
    <location>
        <begin position="89"/>
        <end position="99"/>
    </location>
</feature>
<organism evidence="2 3">
    <name type="scientific">Lichenifustis flavocetrariae</name>
    <dbReference type="NCBI Taxonomy" id="2949735"/>
    <lineage>
        <taxon>Bacteria</taxon>
        <taxon>Pseudomonadati</taxon>
        <taxon>Pseudomonadota</taxon>
        <taxon>Alphaproteobacteria</taxon>
        <taxon>Hyphomicrobiales</taxon>
        <taxon>Lichenihabitantaceae</taxon>
        <taxon>Lichenifustis</taxon>
    </lineage>
</organism>
<reference evidence="2" key="1">
    <citation type="submission" date="2022-05" db="EMBL/GenBank/DDBJ databases">
        <authorList>
            <person name="Pankratov T."/>
        </authorList>
    </citation>
    <scope>NUCLEOTIDE SEQUENCE</scope>
    <source>
        <strain evidence="2">BP6-180914</strain>
    </source>
</reference>
<sequence length="297" mass="31266">MSLFTDQTSAEVAEEAENERAGLVNTLDQLRENLKPSNVVDEVMAHATFDSTALMDRVWQTARANPIPAVLIGLGAAMLLGFGRLSTPNSTKGRASTRVSVRGNVPPTVNYGATNRGEATAARSDSGSPDISTRTRTTRTSTEMNNLRNANLGYGRASTSADLRQPVRPLMNTSLNLKHPTSSLARLFDEQPLVLAALGVAVGAAVGAALPSTDVEAQLMGDASESMRQSAAAAARQQLSQLKATADQTFDQVKSTVAEHGVSTDNLSDLVHDIGGQVKSATYSAAHQAADSLPRHS</sequence>
<name>A0AA41YY82_9HYPH</name>
<dbReference type="RefSeq" id="WP_282585834.1">
    <property type="nucleotide sequence ID" value="NZ_JAMOIM010000010.1"/>
</dbReference>
<evidence type="ECO:0000313" key="2">
    <source>
        <dbReference type="EMBL" id="MCW6509461.1"/>
    </source>
</evidence>
<feature type="region of interest" description="Disordered" evidence="1">
    <location>
        <begin position="89"/>
        <end position="140"/>
    </location>
</feature>
<gene>
    <name evidence="2" type="ORF">M8523_15685</name>
</gene>
<evidence type="ECO:0000256" key="1">
    <source>
        <dbReference type="SAM" id="MobiDB-lite"/>
    </source>
</evidence>
<accession>A0AA41YY82</accession>